<keyword evidence="3" id="KW-1185">Reference proteome</keyword>
<name>A0ABP9GZF6_9ACTN</name>
<evidence type="ECO:0000313" key="2">
    <source>
        <dbReference type="EMBL" id="GAA4954888.1"/>
    </source>
</evidence>
<gene>
    <name evidence="2" type="ORF">GCM10023205_15880</name>
</gene>
<proteinExistence type="predicted"/>
<evidence type="ECO:0000256" key="1">
    <source>
        <dbReference type="SAM" id="Phobius"/>
    </source>
</evidence>
<evidence type="ECO:0000313" key="3">
    <source>
        <dbReference type="Proteomes" id="UP001500466"/>
    </source>
</evidence>
<reference evidence="3" key="1">
    <citation type="journal article" date="2019" name="Int. J. Syst. Evol. Microbiol.">
        <title>The Global Catalogue of Microorganisms (GCM) 10K type strain sequencing project: providing services to taxonomists for standard genome sequencing and annotation.</title>
        <authorList>
            <consortium name="The Broad Institute Genomics Platform"/>
            <consortium name="The Broad Institute Genome Sequencing Center for Infectious Disease"/>
            <person name="Wu L."/>
            <person name="Ma J."/>
        </authorList>
    </citation>
    <scope>NUCLEOTIDE SEQUENCE [LARGE SCALE GENOMIC DNA]</scope>
    <source>
        <strain evidence="3">JCM 17986</strain>
    </source>
</reference>
<keyword evidence="1" id="KW-0812">Transmembrane</keyword>
<comment type="caution">
    <text evidence="2">The sequence shown here is derived from an EMBL/GenBank/DDBJ whole genome shotgun (WGS) entry which is preliminary data.</text>
</comment>
<keyword evidence="1" id="KW-1133">Transmembrane helix</keyword>
<organism evidence="2 3">
    <name type="scientific">Yinghuangia aomiensis</name>
    <dbReference type="NCBI Taxonomy" id="676205"/>
    <lineage>
        <taxon>Bacteria</taxon>
        <taxon>Bacillati</taxon>
        <taxon>Actinomycetota</taxon>
        <taxon>Actinomycetes</taxon>
        <taxon>Kitasatosporales</taxon>
        <taxon>Streptomycetaceae</taxon>
        <taxon>Yinghuangia</taxon>
    </lineage>
</organism>
<accession>A0ABP9GZF6</accession>
<sequence>MKYIANRAAKNISSDANQTIVPMLTKLGRSTAPWGACPVSTAVAVATAAIIAVAGSARASGGILR</sequence>
<protein>
    <submittedName>
        <fullName evidence="2">Uncharacterized protein</fullName>
    </submittedName>
</protein>
<dbReference type="EMBL" id="BAABHS010000004">
    <property type="protein sequence ID" value="GAA4954888.1"/>
    <property type="molecule type" value="Genomic_DNA"/>
</dbReference>
<dbReference type="Proteomes" id="UP001500466">
    <property type="component" value="Unassembled WGS sequence"/>
</dbReference>
<keyword evidence="1" id="KW-0472">Membrane</keyword>
<feature type="transmembrane region" description="Helical" evidence="1">
    <location>
        <begin position="32"/>
        <end position="55"/>
    </location>
</feature>